<reference evidence="3 4" key="2">
    <citation type="journal article" date="2011" name="Stand. Genomic Sci.">
        <title>Complete genome sequence of Mahella australiensis type strain (50-1 BON).</title>
        <authorList>
            <person name="Sikorski J."/>
            <person name="Teshima H."/>
            <person name="Nolan M."/>
            <person name="Lucas S."/>
            <person name="Hammon N."/>
            <person name="Deshpande S."/>
            <person name="Cheng J.F."/>
            <person name="Pitluck S."/>
            <person name="Liolios K."/>
            <person name="Pagani I."/>
            <person name="Ivanova N."/>
            <person name="Huntemann M."/>
            <person name="Mavromatis K."/>
            <person name="Ovchinikova G."/>
            <person name="Pati A."/>
            <person name="Tapia R."/>
            <person name="Han C."/>
            <person name="Goodwin L."/>
            <person name="Chen A."/>
            <person name="Palaniappan K."/>
            <person name="Land M."/>
            <person name="Hauser L."/>
            <person name="Ngatchou-Djao O.D."/>
            <person name="Rohde M."/>
            <person name="Pukall R."/>
            <person name="Spring S."/>
            <person name="Abt B."/>
            <person name="Goker M."/>
            <person name="Detter J.C."/>
            <person name="Woyke T."/>
            <person name="Bristow J."/>
            <person name="Markowitz V."/>
            <person name="Hugenholtz P."/>
            <person name="Eisen J.A."/>
            <person name="Kyrpides N.C."/>
            <person name="Klenk H.P."/>
            <person name="Lapidus A."/>
        </authorList>
    </citation>
    <scope>NUCLEOTIDE SEQUENCE [LARGE SCALE GENOMIC DNA]</scope>
    <source>
        <strain evidence="4">DSM 15567 / CIP 107919 / 50-1 BON</strain>
    </source>
</reference>
<evidence type="ECO:0000313" key="4">
    <source>
        <dbReference type="Proteomes" id="UP000008457"/>
    </source>
</evidence>
<name>F4A2I5_MAHA5</name>
<dbReference type="STRING" id="697281.Mahau_2079"/>
<dbReference type="InterPro" id="IPR014202">
    <property type="entry name" value="Spore_II_R"/>
</dbReference>
<keyword evidence="4" id="KW-1185">Reference proteome</keyword>
<dbReference type="EMBL" id="CP002360">
    <property type="protein sequence ID" value="AEE97251.1"/>
    <property type="molecule type" value="Genomic_DNA"/>
</dbReference>
<accession>F4A2I5</accession>
<dbReference type="AlphaFoldDB" id="F4A2I5"/>
<evidence type="ECO:0000313" key="3">
    <source>
        <dbReference type="EMBL" id="AEE97251.1"/>
    </source>
</evidence>
<dbReference type="HOGENOM" id="CLU_069310_2_0_9"/>
<gene>
    <name evidence="3" type="ordered locus">Mahau_2079</name>
</gene>
<dbReference type="NCBIfam" id="TIGR02837">
    <property type="entry name" value="spore_II_R"/>
    <property type="match status" value="1"/>
</dbReference>
<sequence length="234" mass="26455">MKVKKQLLAFIVLTIAAVAFLHAGYTPASADTPQLTSDNIIRFHVIANSDSPEDQALKLKVRDRILNEVHNRFDSANDINEQRKAIMDNMSYIEAIANDEIKRSGKDYTAKVYFGYYDFPTKVYGEMVFPAGTYEALRIVIGQGEGANWWCVMFPPLCFIDTDHGVAKEATEPSPESQPVRKPVDQATAKAQQPDKDDEDAQETEDVPSINFKFKIAEWWDEAWPSISNIFTVR</sequence>
<dbReference type="eggNOG" id="ENOG5031K93">
    <property type="taxonomic scope" value="Bacteria"/>
</dbReference>
<evidence type="ECO:0000256" key="2">
    <source>
        <dbReference type="SAM" id="SignalP"/>
    </source>
</evidence>
<dbReference type="RefSeq" id="WP_013781679.1">
    <property type="nucleotide sequence ID" value="NC_015520.1"/>
</dbReference>
<dbReference type="Proteomes" id="UP000008457">
    <property type="component" value="Chromosome"/>
</dbReference>
<protein>
    <submittedName>
        <fullName evidence="3">Stage II sporulation protein R</fullName>
    </submittedName>
</protein>
<keyword evidence="2" id="KW-0732">Signal</keyword>
<feature type="compositionally biased region" description="Acidic residues" evidence="1">
    <location>
        <begin position="196"/>
        <end position="206"/>
    </location>
</feature>
<evidence type="ECO:0000256" key="1">
    <source>
        <dbReference type="SAM" id="MobiDB-lite"/>
    </source>
</evidence>
<dbReference type="KEGG" id="mas:Mahau_2079"/>
<dbReference type="Pfam" id="PF09551">
    <property type="entry name" value="Spore_II_R"/>
    <property type="match status" value="1"/>
</dbReference>
<feature type="chain" id="PRO_5003309003" evidence="2">
    <location>
        <begin position="31"/>
        <end position="234"/>
    </location>
</feature>
<feature type="region of interest" description="Disordered" evidence="1">
    <location>
        <begin position="168"/>
        <end position="207"/>
    </location>
</feature>
<feature type="signal peptide" evidence="2">
    <location>
        <begin position="1"/>
        <end position="30"/>
    </location>
</feature>
<reference evidence="4" key="1">
    <citation type="submission" date="2010-11" db="EMBL/GenBank/DDBJ databases">
        <title>The complete genome of Mahella australiensis DSM 15567.</title>
        <authorList>
            <consortium name="US DOE Joint Genome Institute (JGI-PGF)"/>
            <person name="Lucas S."/>
            <person name="Copeland A."/>
            <person name="Lapidus A."/>
            <person name="Bruce D."/>
            <person name="Goodwin L."/>
            <person name="Pitluck S."/>
            <person name="Kyrpides N."/>
            <person name="Mavromatis K."/>
            <person name="Pagani I."/>
            <person name="Ivanova N."/>
            <person name="Teshima H."/>
            <person name="Brettin T."/>
            <person name="Detter J.C."/>
            <person name="Han C."/>
            <person name="Tapia R."/>
            <person name="Land M."/>
            <person name="Hauser L."/>
            <person name="Markowitz V."/>
            <person name="Cheng J.-F."/>
            <person name="Hugenholtz P."/>
            <person name="Woyke T."/>
            <person name="Wu D."/>
            <person name="Spring S."/>
            <person name="Pukall R."/>
            <person name="Steenblock K."/>
            <person name="Schneider S."/>
            <person name="Klenk H.-P."/>
            <person name="Eisen J.A."/>
        </authorList>
    </citation>
    <scope>NUCLEOTIDE SEQUENCE [LARGE SCALE GENOMIC DNA]</scope>
    <source>
        <strain evidence="4">DSM 15567 / CIP 107919 / 50-1 BON</strain>
    </source>
</reference>
<proteinExistence type="predicted"/>
<dbReference type="OrthoDB" id="9793324at2"/>
<organism evidence="3 4">
    <name type="scientific">Mahella australiensis (strain DSM 15567 / CIP 107919 / 50-1 BON)</name>
    <dbReference type="NCBI Taxonomy" id="697281"/>
    <lineage>
        <taxon>Bacteria</taxon>
        <taxon>Bacillati</taxon>
        <taxon>Bacillota</taxon>
        <taxon>Clostridia</taxon>
        <taxon>Thermoanaerobacterales</taxon>
        <taxon>Thermoanaerobacterales Family IV. Incertae Sedis</taxon>
        <taxon>Mahella</taxon>
    </lineage>
</organism>